<comment type="similarity">
    <text evidence="1 3">Belongs to the thiolase-like superfamily. Beta-ketoacyl-ACP synthases family.</text>
</comment>
<organism evidence="5 6">
    <name type="scientific">Motilibacter deserti</name>
    <dbReference type="NCBI Taxonomy" id="2714956"/>
    <lineage>
        <taxon>Bacteria</taxon>
        <taxon>Bacillati</taxon>
        <taxon>Actinomycetota</taxon>
        <taxon>Actinomycetes</taxon>
        <taxon>Motilibacterales</taxon>
        <taxon>Motilibacteraceae</taxon>
        <taxon>Motilibacter</taxon>
    </lineage>
</organism>
<dbReference type="InterPro" id="IPR000794">
    <property type="entry name" value="Beta-ketoacyl_synthase"/>
</dbReference>
<dbReference type="PANTHER" id="PTHR11712:SF347">
    <property type="entry name" value="BETA KETOACYL-ACYL CARRIER PROTEIN SYNTHASE"/>
    <property type="match status" value="1"/>
</dbReference>
<name>A0ABX0H2N4_9ACTN</name>
<evidence type="ECO:0000256" key="3">
    <source>
        <dbReference type="RuleBase" id="RU003694"/>
    </source>
</evidence>
<protein>
    <submittedName>
        <fullName evidence="5">Beta-ketoacyl synthase</fullName>
    </submittedName>
</protein>
<dbReference type="Gene3D" id="3.40.47.10">
    <property type="match status" value="1"/>
</dbReference>
<dbReference type="Pfam" id="PF02801">
    <property type="entry name" value="Ketoacyl-synt_C"/>
    <property type="match status" value="1"/>
</dbReference>
<dbReference type="PROSITE" id="PS52004">
    <property type="entry name" value="KS3_2"/>
    <property type="match status" value="1"/>
</dbReference>
<feature type="domain" description="Ketosynthase family 3 (KS3)" evidence="4">
    <location>
        <begin position="1"/>
        <end position="377"/>
    </location>
</feature>
<sequence>MPATLTGYEARSCLGDAEETFRGLCAGRSGAGRLGARFLPDEVGVTSSYEIRDDSPGLAHVHRAAALLGQVVAGAAARAALDAKQLRVVAIVGTGLRELAAAERWHLDGSPFSATELHFGDVVRDALPGVAEVLTVSNACSASGYALALAQDLLDADEADAVVVAGTDSLTLSLLAVMGRGSAQPSEAVRPFDRDRRGVLLGEGAAAVVLEARPSTRPGAEPALGVLHSVGLSCDAHHETAPHAPGIAAAMQAAYDAAGVTPADVGLVVAHGTGTALNDPLEAATLADAYQSRSVPVTAIKGGTGHTSGAAALMSVIVAAQAMRSGAVPPITGLRDAIDEAQGLDLVTGAPRACDATLAQVDAFGFGGVNAVALVGAAT</sequence>
<dbReference type="RefSeq" id="WP_166284675.1">
    <property type="nucleotide sequence ID" value="NZ_JAANNP010000110.1"/>
</dbReference>
<evidence type="ECO:0000259" key="4">
    <source>
        <dbReference type="PROSITE" id="PS52004"/>
    </source>
</evidence>
<dbReference type="InterPro" id="IPR020841">
    <property type="entry name" value="PKS_Beta-ketoAc_synthase_dom"/>
</dbReference>
<dbReference type="Proteomes" id="UP000800981">
    <property type="component" value="Unassembled WGS sequence"/>
</dbReference>
<dbReference type="PANTHER" id="PTHR11712">
    <property type="entry name" value="POLYKETIDE SYNTHASE-RELATED"/>
    <property type="match status" value="1"/>
</dbReference>
<reference evidence="5 6" key="1">
    <citation type="submission" date="2020-03" db="EMBL/GenBank/DDBJ databases">
        <title>Two novel Motilibacter sp.</title>
        <authorList>
            <person name="Liu S."/>
        </authorList>
    </citation>
    <scope>NUCLEOTIDE SEQUENCE [LARGE SCALE GENOMIC DNA]</scope>
    <source>
        <strain evidence="5 6">E257</strain>
    </source>
</reference>
<dbReference type="EMBL" id="JAANNP010000110">
    <property type="protein sequence ID" value="NHC16215.1"/>
    <property type="molecule type" value="Genomic_DNA"/>
</dbReference>
<evidence type="ECO:0000313" key="5">
    <source>
        <dbReference type="EMBL" id="NHC16215.1"/>
    </source>
</evidence>
<dbReference type="SMART" id="SM00825">
    <property type="entry name" value="PKS_KS"/>
    <property type="match status" value="1"/>
</dbReference>
<evidence type="ECO:0000256" key="2">
    <source>
        <dbReference type="ARBA" id="ARBA00022679"/>
    </source>
</evidence>
<dbReference type="InterPro" id="IPR014031">
    <property type="entry name" value="Ketoacyl_synth_C"/>
</dbReference>
<dbReference type="SUPFAM" id="SSF53901">
    <property type="entry name" value="Thiolase-like"/>
    <property type="match status" value="2"/>
</dbReference>
<keyword evidence="2 3" id="KW-0808">Transferase</keyword>
<gene>
    <name evidence="5" type="ORF">G9H71_20730</name>
</gene>
<dbReference type="InterPro" id="IPR016039">
    <property type="entry name" value="Thiolase-like"/>
</dbReference>
<evidence type="ECO:0000256" key="1">
    <source>
        <dbReference type="ARBA" id="ARBA00008467"/>
    </source>
</evidence>
<comment type="caution">
    <text evidence="5">The sequence shown here is derived from an EMBL/GenBank/DDBJ whole genome shotgun (WGS) entry which is preliminary data.</text>
</comment>
<evidence type="ECO:0000313" key="6">
    <source>
        <dbReference type="Proteomes" id="UP000800981"/>
    </source>
</evidence>
<dbReference type="InterPro" id="IPR014030">
    <property type="entry name" value="Ketoacyl_synth_N"/>
</dbReference>
<proteinExistence type="inferred from homology"/>
<dbReference type="Pfam" id="PF00109">
    <property type="entry name" value="ketoacyl-synt"/>
    <property type="match status" value="1"/>
</dbReference>
<keyword evidence="6" id="KW-1185">Reference proteome</keyword>
<accession>A0ABX0H2N4</accession>